<proteinExistence type="inferred from homology"/>
<dbReference type="PANTHER" id="PTHR24252:SF7">
    <property type="entry name" value="HYALIN"/>
    <property type="match status" value="1"/>
</dbReference>
<dbReference type="OrthoDB" id="60866at2759"/>
<dbReference type="GO" id="GO:0004252">
    <property type="term" value="F:serine-type endopeptidase activity"/>
    <property type="evidence" value="ECO:0007669"/>
    <property type="project" value="InterPro"/>
</dbReference>
<dbReference type="Proteomes" id="UP000094527">
    <property type="component" value="Unassembled WGS sequence"/>
</dbReference>
<sequence length="474" mass="52687">GAICIQLSTQETPEGGQVEGVEGEGTGGESEGEGNGESDGEGEGNGDEEFDEYFFDARDEELTKELDLMEVQCGDTFRLKDEGYLTFKMNSPKEICKYQFIGTKTDNCTVAFMCKGKVHFKSPDKNNGCVDEYIKISDGTDGRMAGCGAFIFDDRPRVARNGGSDIYFTFKGIADDAICVVFCKQDAKICGKKDVPQGRIVGGDTTQKFEFPWIAAMLMKIHKPKRWSFCGASLINDRYAISAAHCFEHGLTADKIQLLFHAHLLDQKVGTGTSSSDQKYQQIPGWNDPKETDESEGSYRMDVESVMIHPKFDISTFEYDIALLKLKYKFNLKKDKVTPICLPEVPDDFNYTGKYLTVAGWGRFTEKLSGGVRRLQKLDVPFHTLEECRKYNRATSRHICAGYLKGGKDSCSGDSGGPLMYKTDPMKNQHTLAGIVSAGRGCARANALGLYTNVEELVQWVYHHTESATWCKKS</sequence>
<feature type="compositionally biased region" description="Acidic residues" evidence="4">
    <location>
        <begin position="30"/>
        <end position="48"/>
    </location>
</feature>
<dbReference type="PROSITE" id="PS00135">
    <property type="entry name" value="TRYPSIN_SER"/>
    <property type="match status" value="1"/>
</dbReference>
<dbReference type="SUPFAM" id="SSF50494">
    <property type="entry name" value="Trypsin-like serine proteases"/>
    <property type="match status" value="1"/>
</dbReference>
<dbReference type="InterPro" id="IPR001314">
    <property type="entry name" value="Peptidase_S1A"/>
</dbReference>
<dbReference type="STRING" id="48709.A0A1D2NB98"/>
<dbReference type="Pfam" id="PF00089">
    <property type="entry name" value="Trypsin"/>
    <property type="match status" value="1"/>
</dbReference>
<dbReference type="InterPro" id="IPR009003">
    <property type="entry name" value="Peptidase_S1_PA"/>
</dbReference>
<keyword evidence="3" id="KW-0645">Protease</keyword>
<dbReference type="PROSITE" id="PS00134">
    <property type="entry name" value="TRYPSIN_HIS"/>
    <property type="match status" value="1"/>
</dbReference>
<dbReference type="Gene3D" id="2.40.10.10">
    <property type="entry name" value="Trypsin-like serine proteases"/>
    <property type="match status" value="1"/>
</dbReference>
<dbReference type="InterPro" id="IPR033116">
    <property type="entry name" value="TRYPSIN_SER"/>
</dbReference>
<dbReference type="InterPro" id="IPR018114">
    <property type="entry name" value="TRYPSIN_HIS"/>
</dbReference>
<comment type="caution">
    <text evidence="6">The sequence shown here is derived from an EMBL/GenBank/DDBJ whole genome shotgun (WGS) entry which is preliminary data.</text>
</comment>
<name>A0A1D2NB98_ORCCI</name>
<keyword evidence="1" id="KW-1015">Disulfide bond</keyword>
<dbReference type="SMART" id="SM00020">
    <property type="entry name" value="Tryp_SPc"/>
    <property type="match status" value="1"/>
</dbReference>
<dbReference type="InterPro" id="IPR043504">
    <property type="entry name" value="Peptidase_S1_PA_chymotrypsin"/>
</dbReference>
<keyword evidence="3" id="KW-0720">Serine protease</keyword>
<dbReference type="CDD" id="cd00190">
    <property type="entry name" value="Tryp_SPc"/>
    <property type="match status" value="1"/>
</dbReference>
<evidence type="ECO:0000256" key="1">
    <source>
        <dbReference type="ARBA" id="ARBA00023157"/>
    </source>
</evidence>
<dbReference type="FunFam" id="2.40.10.10:FF:000002">
    <property type="entry name" value="Transmembrane protease serine"/>
    <property type="match status" value="1"/>
</dbReference>
<evidence type="ECO:0000256" key="2">
    <source>
        <dbReference type="ARBA" id="ARBA00024195"/>
    </source>
</evidence>
<dbReference type="InterPro" id="IPR001254">
    <property type="entry name" value="Trypsin_dom"/>
</dbReference>
<keyword evidence="3" id="KW-0378">Hydrolase</keyword>
<evidence type="ECO:0000256" key="4">
    <source>
        <dbReference type="SAM" id="MobiDB-lite"/>
    </source>
</evidence>
<dbReference type="PROSITE" id="PS50240">
    <property type="entry name" value="TRYPSIN_DOM"/>
    <property type="match status" value="1"/>
</dbReference>
<dbReference type="PANTHER" id="PTHR24252">
    <property type="entry name" value="ACROSIN-RELATED"/>
    <property type="match status" value="1"/>
</dbReference>
<dbReference type="GO" id="GO:0006508">
    <property type="term" value="P:proteolysis"/>
    <property type="evidence" value="ECO:0007669"/>
    <property type="project" value="UniProtKB-KW"/>
</dbReference>
<dbReference type="PRINTS" id="PR00722">
    <property type="entry name" value="CHYMOTRYPSIN"/>
</dbReference>
<keyword evidence="7" id="KW-1185">Reference proteome</keyword>
<feature type="region of interest" description="Disordered" evidence="4">
    <location>
        <begin position="1"/>
        <end position="48"/>
    </location>
</feature>
<feature type="non-terminal residue" evidence="6">
    <location>
        <position position="474"/>
    </location>
</feature>
<dbReference type="AlphaFoldDB" id="A0A1D2NB98"/>
<evidence type="ECO:0000259" key="5">
    <source>
        <dbReference type="PROSITE" id="PS50240"/>
    </source>
</evidence>
<evidence type="ECO:0000313" key="6">
    <source>
        <dbReference type="EMBL" id="ODN02523.1"/>
    </source>
</evidence>
<comment type="similarity">
    <text evidence="2">Belongs to the peptidase S1 family. CLIP subfamily.</text>
</comment>
<feature type="domain" description="Peptidase S1" evidence="5">
    <location>
        <begin position="200"/>
        <end position="466"/>
    </location>
</feature>
<accession>A0A1D2NB98</accession>
<evidence type="ECO:0000256" key="3">
    <source>
        <dbReference type="RuleBase" id="RU363034"/>
    </source>
</evidence>
<feature type="region of interest" description="Disordered" evidence="4">
    <location>
        <begin position="271"/>
        <end position="295"/>
    </location>
</feature>
<organism evidence="6 7">
    <name type="scientific">Orchesella cincta</name>
    <name type="common">Springtail</name>
    <name type="synonym">Podura cincta</name>
    <dbReference type="NCBI Taxonomy" id="48709"/>
    <lineage>
        <taxon>Eukaryota</taxon>
        <taxon>Metazoa</taxon>
        <taxon>Ecdysozoa</taxon>
        <taxon>Arthropoda</taxon>
        <taxon>Hexapoda</taxon>
        <taxon>Collembola</taxon>
        <taxon>Entomobryomorpha</taxon>
        <taxon>Entomobryoidea</taxon>
        <taxon>Orchesellidae</taxon>
        <taxon>Orchesellinae</taxon>
        <taxon>Orchesella</taxon>
    </lineage>
</organism>
<gene>
    <name evidence="6" type="ORF">Ocin01_04155</name>
</gene>
<feature type="non-terminal residue" evidence="6">
    <location>
        <position position="1"/>
    </location>
</feature>
<feature type="compositionally biased region" description="Low complexity" evidence="4">
    <location>
        <begin position="10"/>
        <end position="20"/>
    </location>
</feature>
<feature type="compositionally biased region" description="Polar residues" evidence="4">
    <location>
        <begin position="271"/>
        <end position="281"/>
    </location>
</feature>
<reference evidence="6 7" key="1">
    <citation type="journal article" date="2016" name="Genome Biol. Evol.">
        <title>Gene Family Evolution Reflects Adaptation to Soil Environmental Stressors in the Genome of the Collembolan Orchesella cincta.</title>
        <authorList>
            <person name="Faddeeva-Vakhrusheva A."/>
            <person name="Derks M.F."/>
            <person name="Anvar S.Y."/>
            <person name="Agamennone V."/>
            <person name="Suring W."/>
            <person name="Smit S."/>
            <person name="van Straalen N.M."/>
            <person name="Roelofs D."/>
        </authorList>
    </citation>
    <scope>NUCLEOTIDE SEQUENCE [LARGE SCALE GENOMIC DNA]</scope>
    <source>
        <tissue evidence="6">Mixed pool</tissue>
    </source>
</reference>
<protein>
    <submittedName>
        <fullName evidence="6">Plasma kallikrein</fullName>
    </submittedName>
</protein>
<dbReference type="EMBL" id="LJIJ01000108">
    <property type="protein sequence ID" value="ODN02523.1"/>
    <property type="molecule type" value="Genomic_DNA"/>
</dbReference>
<evidence type="ECO:0000313" key="7">
    <source>
        <dbReference type="Proteomes" id="UP000094527"/>
    </source>
</evidence>